<evidence type="ECO:0008006" key="3">
    <source>
        <dbReference type="Google" id="ProtNLM"/>
    </source>
</evidence>
<keyword evidence="2" id="KW-1185">Reference proteome</keyword>
<evidence type="ECO:0000313" key="2">
    <source>
        <dbReference type="Proteomes" id="UP000230750"/>
    </source>
</evidence>
<dbReference type="Proteomes" id="UP000230750">
    <property type="component" value="Unassembled WGS sequence"/>
</dbReference>
<dbReference type="AlphaFoldDB" id="A0A2G8KIU9"/>
<proteinExistence type="predicted"/>
<sequence>MSPQLRSTLDQGIFPTTKQRRQLIQVLYDYMLQFGRYPSRFHYEQVAQQLIKEYPCLAQNNIPSAKPYDYWKLKISDKFRNERKSMGNLVDEERRRKVRKVSHQPELEGEDHGSIMMHIKWMQDESTKKTPDWKKVKALMEITFHERRGDITNKMMVQDIKEKYPFLFSITEIHNEFERITGVAGVTTITKNLRPFVEGILHFPYKDKHAENFIKTTFANKLTEAVTMEKAEGTYMYNEDGVEAV</sequence>
<reference evidence="1 2" key="1">
    <citation type="journal article" date="2017" name="PLoS Biol.">
        <title>The sea cucumber genome provides insights into morphological evolution and visceral regeneration.</title>
        <authorList>
            <person name="Zhang X."/>
            <person name="Sun L."/>
            <person name="Yuan J."/>
            <person name="Sun Y."/>
            <person name="Gao Y."/>
            <person name="Zhang L."/>
            <person name="Li S."/>
            <person name="Dai H."/>
            <person name="Hamel J.F."/>
            <person name="Liu C."/>
            <person name="Yu Y."/>
            <person name="Liu S."/>
            <person name="Lin W."/>
            <person name="Guo K."/>
            <person name="Jin S."/>
            <person name="Xu P."/>
            <person name="Storey K.B."/>
            <person name="Huan P."/>
            <person name="Zhang T."/>
            <person name="Zhou Y."/>
            <person name="Zhang J."/>
            <person name="Lin C."/>
            <person name="Li X."/>
            <person name="Xing L."/>
            <person name="Huo D."/>
            <person name="Sun M."/>
            <person name="Wang L."/>
            <person name="Mercier A."/>
            <person name="Li F."/>
            <person name="Yang H."/>
            <person name="Xiang J."/>
        </authorList>
    </citation>
    <scope>NUCLEOTIDE SEQUENCE [LARGE SCALE GENOMIC DNA]</scope>
    <source>
        <strain evidence="1">Shaxun</strain>
        <tissue evidence="1">Muscle</tissue>
    </source>
</reference>
<dbReference type="OrthoDB" id="8952220at2759"/>
<protein>
    <recommendedName>
        <fullName evidence="3">Sterile alpha motif domain-containing protein 3-like</fullName>
    </recommendedName>
</protein>
<name>A0A2G8KIU9_STIJA</name>
<organism evidence="1 2">
    <name type="scientific">Stichopus japonicus</name>
    <name type="common">Sea cucumber</name>
    <dbReference type="NCBI Taxonomy" id="307972"/>
    <lineage>
        <taxon>Eukaryota</taxon>
        <taxon>Metazoa</taxon>
        <taxon>Echinodermata</taxon>
        <taxon>Eleutherozoa</taxon>
        <taxon>Echinozoa</taxon>
        <taxon>Holothuroidea</taxon>
        <taxon>Aspidochirotacea</taxon>
        <taxon>Aspidochirotida</taxon>
        <taxon>Stichopodidae</taxon>
        <taxon>Apostichopus</taxon>
    </lineage>
</organism>
<dbReference type="PANTHER" id="PTHR31025">
    <property type="entry name" value="SI:CH211-196P9.1-RELATED"/>
    <property type="match status" value="1"/>
</dbReference>
<comment type="caution">
    <text evidence="1">The sequence shown here is derived from an EMBL/GenBank/DDBJ whole genome shotgun (WGS) entry which is preliminary data.</text>
</comment>
<gene>
    <name evidence="1" type="ORF">BSL78_15201</name>
</gene>
<dbReference type="PANTHER" id="PTHR31025:SF9">
    <property type="entry name" value="SI:DKEY-286J15.1"/>
    <property type="match status" value="1"/>
</dbReference>
<evidence type="ECO:0000313" key="1">
    <source>
        <dbReference type="EMBL" id="PIK47931.1"/>
    </source>
</evidence>
<dbReference type="EMBL" id="MRZV01000549">
    <property type="protein sequence ID" value="PIK47931.1"/>
    <property type="molecule type" value="Genomic_DNA"/>
</dbReference>
<accession>A0A2G8KIU9</accession>